<evidence type="ECO:0000256" key="22">
    <source>
        <dbReference type="ARBA" id="ARBA00076908"/>
    </source>
</evidence>
<keyword evidence="5" id="KW-1000">Mitochondrion outer membrane</keyword>
<evidence type="ECO:0000256" key="3">
    <source>
        <dbReference type="ARBA" id="ARBA00022679"/>
    </source>
</evidence>
<feature type="transmembrane region" description="Helical" evidence="23">
    <location>
        <begin position="12"/>
        <end position="30"/>
    </location>
</feature>
<dbReference type="PANTHER" id="PTHR10250:SF26">
    <property type="entry name" value="GLUTATHIONE S-TRANSFERASE 3, MITOCHONDRIAL"/>
    <property type="match status" value="1"/>
</dbReference>
<evidence type="ECO:0000256" key="9">
    <source>
        <dbReference type="ARBA" id="ARBA00023128"/>
    </source>
</evidence>
<dbReference type="FunFam" id="1.20.120.550:FF:000004">
    <property type="entry name" value="Microsomal glutathione S-transferase 3"/>
    <property type="match status" value="1"/>
</dbReference>
<keyword evidence="11" id="KW-0564">Palmitate</keyword>
<evidence type="ECO:0000256" key="5">
    <source>
        <dbReference type="ARBA" id="ARBA00022787"/>
    </source>
</evidence>
<comment type="catalytic activity">
    <reaction evidence="19">
        <text>15-deoxy-Delta(12,14)-prostaglandin J2 + glutathione = 15-deoxy-Delta(12,14)-prostaglandin J2-S-(R)-glutathione</text>
        <dbReference type="Rhea" id="RHEA:75963"/>
        <dbReference type="ChEBI" id="CHEBI:57925"/>
        <dbReference type="ChEBI" id="CHEBI:85236"/>
        <dbReference type="ChEBI" id="CHEBI:194498"/>
    </reaction>
    <physiologicalReaction direction="left-to-right" evidence="19">
        <dbReference type="Rhea" id="RHEA:75964"/>
    </physiologicalReaction>
</comment>
<dbReference type="GO" id="GO:0004364">
    <property type="term" value="F:glutathione transferase activity"/>
    <property type="evidence" value="ECO:0007669"/>
    <property type="project" value="TreeGrafter"/>
</dbReference>
<comment type="catalytic activity">
    <reaction evidence="17">
        <text>(5S)-hydroperoxy-(6E,8Z,11Z,14Z)-eicosatetraenoate + 2 glutathione = (5S)-hydroxy-(6E,8Z,11Z,14Z)-eicosatetraenoate + glutathione disulfide + H2O</text>
        <dbReference type="Rhea" id="RHEA:48620"/>
        <dbReference type="ChEBI" id="CHEBI:15377"/>
        <dbReference type="ChEBI" id="CHEBI:57450"/>
        <dbReference type="ChEBI" id="CHEBI:57925"/>
        <dbReference type="ChEBI" id="CHEBI:58297"/>
        <dbReference type="ChEBI" id="CHEBI:90632"/>
    </reaction>
    <physiologicalReaction direction="left-to-right" evidence="17">
        <dbReference type="Rhea" id="RHEA:48621"/>
    </physiologicalReaction>
</comment>
<evidence type="ECO:0000256" key="18">
    <source>
        <dbReference type="ARBA" id="ARBA00049298"/>
    </source>
</evidence>
<keyword evidence="8" id="KW-0443">Lipid metabolism</keyword>
<keyword evidence="3" id="KW-0808">Transferase</keyword>
<comment type="catalytic activity">
    <reaction evidence="18">
        <text>leukotriene C4 = leukotriene A4 + glutathione</text>
        <dbReference type="Rhea" id="RHEA:17617"/>
        <dbReference type="ChEBI" id="CHEBI:57463"/>
        <dbReference type="ChEBI" id="CHEBI:57925"/>
        <dbReference type="ChEBI" id="CHEBI:57973"/>
        <dbReference type="EC" id="4.4.1.20"/>
    </reaction>
    <physiologicalReaction direction="right-to-left" evidence="18">
        <dbReference type="Rhea" id="RHEA:17619"/>
    </physiologicalReaction>
</comment>
<dbReference type="SUPFAM" id="SSF161084">
    <property type="entry name" value="MAPEG domain-like"/>
    <property type="match status" value="1"/>
</dbReference>
<evidence type="ECO:0000313" key="24">
    <source>
        <dbReference type="EMBL" id="KAK3775310.1"/>
    </source>
</evidence>
<sequence>MAAAVTIPNDYGYIAFVAVAAFVTVTYLALKVGRARAKYGVKYPTMYSDKSVEFNCIQRAHQNTLENYPMFLVFLLLGGFQFPRLSAVFGLIYLAGRIVYAHGYYTFNPANRNRGAFGYIGFFGLLINTVIFGLTSTGFI</sequence>
<dbReference type="PANTHER" id="PTHR10250">
    <property type="entry name" value="MICROSOMAL GLUTATHIONE S-TRANSFERASE"/>
    <property type="match status" value="1"/>
</dbReference>
<dbReference type="GO" id="GO:0004464">
    <property type="term" value="F:leukotriene-C4 synthase activity"/>
    <property type="evidence" value="ECO:0007669"/>
    <property type="project" value="UniProtKB-EC"/>
</dbReference>
<evidence type="ECO:0000256" key="6">
    <source>
        <dbReference type="ARBA" id="ARBA00022989"/>
    </source>
</evidence>
<organism evidence="24 25">
    <name type="scientific">Elysia crispata</name>
    <name type="common">lettuce slug</name>
    <dbReference type="NCBI Taxonomy" id="231223"/>
    <lineage>
        <taxon>Eukaryota</taxon>
        <taxon>Metazoa</taxon>
        <taxon>Spiralia</taxon>
        <taxon>Lophotrochozoa</taxon>
        <taxon>Mollusca</taxon>
        <taxon>Gastropoda</taxon>
        <taxon>Heterobranchia</taxon>
        <taxon>Euthyneura</taxon>
        <taxon>Panpulmonata</taxon>
        <taxon>Sacoglossa</taxon>
        <taxon>Placobranchoidea</taxon>
        <taxon>Plakobranchidae</taxon>
        <taxon>Elysia</taxon>
    </lineage>
</organism>
<evidence type="ECO:0000256" key="16">
    <source>
        <dbReference type="ARBA" id="ARBA00039056"/>
    </source>
</evidence>
<evidence type="ECO:0000256" key="15">
    <source>
        <dbReference type="ARBA" id="ARBA00037916"/>
    </source>
</evidence>
<dbReference type="InterPro" id="IPR050997">
    <property type="entry name" value="MAPEG"/>
</dbReference>
<evidence type="ECO:0000313" key="25">
    <source>
        <dbReference type="Proteomes" id="UP001283361"/>
    </source>
</evidence>
<accession>A0AAE0ZTK1</accession>
<dbReference type="Pfam" id="PF01124">
    <property type="entry name" value="MAPEG"/>
    <property type="match status" value="1"/>
</dbReference>
<evidence type="ECO:0000256" key="1">
    <source>
        <dbReference type="ARBA" id="ARBA00004374"/>
    </source>
</evidence>
<evidence type="ECO:0000256" key="14">
    <source>
        <dbReference type="ARBA" id="ARBA00037884"/>
    </source>
</evidence>
<dbReference type="GO" id="GO:0004602">
    <property type="term" value="F:glutathione peroxidase activity"/>
    <property type="evidence" value="ECO:0007669"/>
    <property type="project" value="TreeGrafter"/>
</dbReference>
<evidence type="ECO:0000256" key="19">
    <source>
        <dbReference type="ARBA" id="ARBA00051411"/>
    </source>
</evidence>
<reference evidence="24" key="1">
    <citation type="journal article" date="2023" name="G3 (Bethesda)">
        <title>A reference genome for the long-term kleptoplast-retaining sea slug Elysia crispata morphotype clarki.</title>
        <authorList>
            <person name="Eastman K.E."/>
            <person name="Pendleton A.L."/>
            <person name="Shaikh M.A."/>
            <person name="Suttiyut T."/>
            <person name="Ogas R."/>
            <person name="Tomko P."/>
            <person name="Gavelis G."/>
            <person name="Widhalm J.R."/>
            <person name="Wisecaver J.H."/>
        </authorList>
    </citation>
    <scope>NUCLEOTIDE SEQUENCE</scope>
    <source>
        <strain evidence="24">ECLA1</strain>
    </source>
</reference>
<dbReference type="EMBL" id="JAWDGP010003344">
    <property type="protein sequence ID" value="KAK3775310.1"/>
    <property type="molecule type" value="Genomic_DNA"/>
</dbReference>
<comment type="subcellular location">
    <subcellularLocation>
        <location evidence="1">Mitochondrion outer membrane</location>
        <topology evidence="1">Multi-pass membrane protein</topology>
    </subcellularLocation>
</comment>
<comment type="pathway">
    <text evidence="14">Lipid metabolism; leukotriene C4 biosynthesis.</text>
</comment>
<dbReference type="GO" id="GO:0006629">
    <property type="term" value="P:lipid metabolic process"/>
    <property type="evidence" value="ECO:0007669"/>
    <property type="project" value="UniProtKB-KW"/>
</dbReference>
<proteinExistence type="inferred from homology"/>
<evidence type="ECO:0000256" key="12">
    <source>
        <dbReference type="ARBA" id="ARBA00023239"/>
    </source>
</evidence>
<dbReference type="Gene3D" id="1.20.120.550">
    <property type="entry name" value="Membrane associated eicosanoid/glutathione metabolism-like domain"/>
    <property type="match status" value="1"/>
</dbReference>
<keyword evidence="10 23" id="KW-0472">Membrane</keyword>
<dbReference type="GO" id="GO:0005783">
    <property type="term" value="C:endoplasmic reticulum"/>
    <property type="evidence" value="ECO:0007669"/>
    <property type="project" value="TreeGrafter"/>
</dbReference>
<gene>
    <name evidence="24" type="ORF">RRG08_030979</name>
</gene>
<dbReference type="GO" id="GO:0005635">
    <property type="term" value="C:nuclear envelope"/>
    <property type="evidence" value="ECO:0007669"/>
    <property type="project" value="TreeGrafter"/>
</dbReference>
<comment type="pathway">
    <text evidence="15">Lipid metabolism; arachidonate metabolism.</text>
</comment>
<comment type="caution">
    <text evidence="24">The sequence shown here is derived from an EMBL/GenBank/DDBJ whole genome shotgun (WGS) entry which is preliminary data.</text>
</comment>
<evidence type="ECO:0000256" key="2">
    <source>
        <dbReference type="ARBA" id="ARBA00010459"/>
    </source>
</evidence>
<keyword evidence="7" id="KW-0560">Oxidoreductase</keyword>
<evidence type="ECO:0000256" key="11">
    <source>
        <dbReference type="ARBA" id="ARBA00023139"/>
    </source>
</evidence>
<evidence type="ECO:0000256" key="17">
    <source>
        <dbReference type="ARBA" id="ARBA00043664"/>
    </source>
</evidence>
<feature type="transmembrane region" description="Helical" evidence="23">
    <location>
        <begin position="116"/>
        <end position="135"/>
    </location>
</feature>
<keyword evidence="25" id="KW-1185">Reference proteome</keyword>
<dbReference type="InterPro" id="IPR001129">
    <property type="entry name" value="Membr-assoc_MAPEG"/>
</dbReference>
<keyword evidence="13" id="KW-0449">Lipoprotein</keyword>
<dbReference type="InterPro" id="IPR023352">
    <property type="entry name" value="MAPEG-like_dom_sf"/>
</dbReference>
<feature type="transmembrane region" description="Helical" evidence="23">
    <location>
        <begin position="71"/>
        <end position="96"/>
    </location>
</feature>
<dbReference type="AlphaFoldDB" id="A0AAE0ZTK1"/>
<evidence type="ECO:0000256" key="7">
    <source>
        <dbReference type="ARBA" id="ARBA00023002"/>
    </source>
</evidence>
<keyword evidence="9" id="KW-0496">Mitochondrion</keyword>
<comment type="similarity">
    <text evidence="2">Belongs to the MAPEG family.</text>
</comment>
<evidence type="ECO:0000256" key="23">
    <source>
        <dbReference type="SAM" id="Phobius"/>
    </source>
</evidence>
<keyword evidence="6 23" id="KW-1133">Transmembrane helix</keyword>
<dbReference type="EC" id="4.4.1.20" evidence="16"/>
<evidence type="ECO:0000256" key="20">
    <source>
        <dbReference type="ARBA" id="ARBA00069748"/>
    </source>
</evidence>
<keyword evidence="12" id="KW-0456">Lyase</keyword>
<evidence type="ECO:0000256" key="21">
    <source>
        <dbReference type="ARBA" id="ARBA00075145"/>
    </source>
</evidence>
<name>A0AAE0ZTK1_9GAST</name>
<evidence type="ECO:0000256" key="13">
    <source>
        <dbReference type="ARBA" id="ARBA00023288"/>
    </source>
</evidence>
<protein>
    <recommendedName>
        <fullName evidence="20">Glutathione S-transferase 3, mitochondrial</fullName>
        <ecNumber evidence="16">4.4.1.20</ecNumber>
    </recommendedName>
    <alternativeName>
        <fullName evidence="21">Glutathione peroxidase MGST3</fullName>
    </alternativeName>
    <alternativeName>
        <fullName evidence="22">LTC4 synthase MGST3</fullName>
    </alternativeName>
</protein>
<evidence type="ECO:0000256" key="8">
    <source>
        <dbReference type="ARBA" id="ARBA00023098"/>
    </source>
</evidence>
<dbReference type="Proteomes" id="UP001283361">
    <property type="component" value="Unassembled WGS sequence"/>
</dbReference>
<keyword evidence="4 23" id="KW-0812">Transmembrane</keyword>
<evidence type="ECO:0000256" key="4">
    <source>
        <dbReference type="ARBA" id="ARBA00022692"/>
    </source>
</evidence>
<dbReference type="GO" id="GO:0005741">
    <property type="term" value="C:mitochondrial outer membrane"/>
    <property type="evidence" value="ECO:0007669"/>
    <property type="project" value="UniProtKB-SubCell"/>
</dbReference>
<evidence type="ECO:0000256" key="10">
    <source>
        <dbReference type="ARBA" id="ARBA00023136"/>
    </source>
</evidence>
<dbReference type="GO" id="GO:0006691">
    <property type="term" value="P:leukotriene metabolic process"/>
    <property type="evidence" value="ECO:0007669"/>
    <property type="project" value="UniProtKB-ARBA"/>
</dbReference>